<reference evidence="1" key="1">
    <citation type="journal article" date="2021" name="Open Biol.">
        <title>Shared evolutionary footprints suggest mitochondrial oxidative damage underlies multiple complex I losses in fungi.</title>
        <authorList>
            <person name="Schikora-Tamarit M.A."/>
            <person name="Marcet-Houben M."/>
            <person name="Nosek J."/>
            <person name="Gabaldon T."/>
        </authorList>
    </citation>
    <scope>NUCLEOTIDE SEQUENCE</scope>
    <source>
        <strain evidence="1">CBS2887</strain>
    </source>
</reference>
<proteinExistence type="predicted"/>
<evidence type="ECO:0000313" key="2">
    <source>
        <dbReference type="Proteomes" id="UP000774326"/>
    </source>
</evidence>
<sequence>MRIKLPFSLGPVQKVNHHDDNADIDIQYGPNNTRFTIENEDMLHFIYATRALTPLTTSNNDKHSASSSGLYNFYWFINKIGTKIVREVDLNNLFLLNSSYNQEEFSKIQTKEQCEKMVVNSSFFIRILFGNILKRLKVDKYSSLGTTILLIEVIKESEDIEQIHISYLLLNYMMVINRYELNKDQNVHVELRYSHGEICWLSQNIKDSITRIRNRQVCLSSDQATNGQYVLLKESELDNRKLLYLQLIFHQLCSPEHQHQPYFRDPMLLVVFSIETTMVH</sequence>
<name>A0A9P8TR92_WICPI</name>
<dbReference type="EMBL" id="JAEUBG010000534">
    <property type="protein sequence ID" value="KAH3688069.1"/>
    <property type="molecule type" value="Genomic_DNA"/>
</dbReference>
<gene>
    <name evidence="1" type="ORF">WICPIJ_000962</name>
</gene>
<reference evidence="1" key="2">
    <citation type="submission" date="2021-01" db="EMBL/GenBank/DDBJ databases">
        <authorList>
            <person name="Schikora-Tamarit M.A."/>
        </authorList>
    </citation>
    <scope>NUCLEOTIDE SEQUENCE</scope>
    <source>
        <strain evidence="1">CBS2887</strain>
    </source>
</reference>
<organism evidence="1 2">
    <name type="scientific">Wickerhamomyces pijperi</name>
    <name type="common">Yeast</name>
    <name type="synonym">Pichia pijperi</name>
    <dbReference type="NCBI Taxonomy" id="599730"/>
    <lineage>
        <taxon>Eukaryota</taxon>
        <taxon>Fungi</taxon>
        <taxon>Dikarya</taxon>
        <taxon>Ascomycota</taxon>
        <taxon>Saccharomycotina</taxon>
        <taxon>Saccharomycetes</taxon>
        <taxon>Phaffomycetales</taxon>
        <taxon>Wickerhamomycetaceae</taxon>
        <taxon>Wickerhamomyces</taxon>
    </lineage>
</organism>
<accession>A0A9P8TR92</accession>
<evidence type="ECO:0000313" key="1">
    <source>
        <dbReference type="EMBL" id="KAH3688069.1"/>
    </source>
</evidence>
<dbReference type="Proteomes" id="UP000774326">
    <property type="component" value="Unassembled WGS sequence"/>
</dbReference>
<keyword evidence="2" id="KW-1185">Reference proteome</keyword>
<dbReference type="AlphaFoldDB" id="A0A9P8TR92"/>
<feature type="non-terminal residue" evidence="1">
    <location>
        <position position="280"/>
    </location>
</feature>
<protein>
    <submittedName>
        <fullName evidence="1">Uncharacterized protein</fullName>
    </submittedName>
</protein>
<comment type="caution">
    <text evidence="1">The sequence shown here is derived from an EMBL/GenBank/DDBJ whole genome shotgun (WGS) entry which is preliminary data.</text>
</comment>